<name>U6GPZ6_9EIME</name>
<sequence length="619" mass="67277">MPSAFNELDGVSFSFGELQPVSRINNDLQSRVYHQGSISTESDAASPGETESSPFVWNTATISISPSLSSVTAAHPSFPPVERFPSSEGRLRHHFGTDSAYKKHESPVGKKFSRLHALAKSGTYWLGLAALALLVVLTSAVDPLREKLLRAGCQWARRDGASMQLSWDDDFLPRRPSRLRIQASRASEASTQSQNSFHSEIERETYDGSNSGAFDRDGLLFDGSAKKPSESEASFNSMNFSASYDPFLTFSGADSPQGPLHEVEPRPVSKNGTWQRSGAAEGREGNVSQWRRYSPAPSVYYGSSSELDADYAGERGSGNSTPITDTFTDDVPSSSTDARLELRRSHSGSDSSSSNSERQKSGLRQQRIERRRINTLPHRHRSPLTHRTHRRGSDVAEAQSKGHRKRTKVSRRSRVGAAPTTEKPTAQAASRRRWQRARRSGRNGLTKRYGRMPSVSVASQVQPSKKNRFFLPESNVASGDASGEDDDSDEQETTSTYANSAVLSSTTGTQPQRGDSASMSLPINNSDEYLDGASTSSPYQSSQSAIQPSLTTTGQGDLAMMTAARLLASRVSPDASFNLPSTQQAACSGSSNASSLPTEVLLYLVRQALEELVLSESAE</sequence>
<organism evidence="2 3">
    <name type="scientific">Eimeria praecox</name>
    <dbReference type="NCBI Taxonomy" id="51316"/>
    <lineage>
        <taxon>Eukaryota</taxon>
        <taxon>Sar</taxon>
        <taxon>Alveolata</taxon>
        <taxon>Apicomplexa</taxon>
        <taxon>Conoidasida</taxon>
        <taxon>Coccidia</taxon>
        <taxon>Eucoccidiorida</taxon>
        <taxon>Eimeriorina</taxon>
        <taxon>Eimeriidae</taxon>
        <taxon>Eimeria</taxon>
    </lineage>
</organism>
<feature type="compositionally biased region" description="Basic residues" evidence="1">
    <location>
        <begin position="401"/>
        <end position="414"/>
    </location>
</feature>
<keyword evidence="3" id="KW-1185">Reference proteome</keyword>
<dbReference type="VEuPathDB" id="ToxoDB:EPH_0036130"/>
<evidence type="ECO:0000313" key="3">
    <source>
        <dbReference type="Proteomes" id="UP000018201"/>
    </source>
</evidence>
<feature type="region of interest" description="Disordered" evidence="1">
    <location>
        <begin position="183"/>
        <end position="210"/>
    </location>
</feature>
<feature type="compositionally biased region" description="Acidic residues" evidence="1">
    <location>
        <begin position="482"/>
        <end position="492"/>
    </location>
</feature>
<protein>
    <submittedName>
        <fullName evidence="2">Uncharacterized protein</fullName>
    </submittedName>
</protein>
<reference evidence="2" key="2">
    <citation type="submission" date="2013-10" db="EMBL/GenBank/DDBJ databases">
        <authorList>
            <person name="Aslett M."/>
        </authorList>
    </citation>
    <scope>NUCLEOTIDE SEQUENCE [LARGE SCALE GENOMIC DNA]</scope>
    <source>
        <strain evidence="2">Houghton</strain>
    </source>
</reference>
<feature type="region of interest" description="Disordered" evidence="1">
    <location>
        <begin position="251"/>
        <end position="290"/>
    </location>
</feature>
<gene>
    <name evidence="2" type="ORF">EPH_0036130</name>
</gene>
<dbReference type="AlphaFoldDB" id="U6GPZ6"/>
<feature type="compositionally biased region" description="Low complexity" evidence="1">
    <location>
        <begin position="453"/>
        <end position="464"/>
    </location>
</feature>
<evidence type="ECO:0000313" key="2">
    <source>
        <dbReference type="EMBL" id="CDI81348.1"/>
    </source>
</evidence>
<evidence type="ECO:0000256" key="1">
    <source>
        <dbReference type="SAM" id="MobiDB-lite"/>
    </source>
</evidence>
<feature type="compositionally biased region" description="Polar residues" evidence="1">
    <location>
        <begin position="317"/>
        <end position="337"/>
    </location>
</feature>
<feature type="region of interest" description="Disordered" evidence="1">
    <location>
        <begin position="309"/>
        <end position="552"/>
    </location>
</feature>
<dbReference type="Proteomes" id="UP000018201">
    <property type="component" value="Unassembled WGS sequence"/>
</dbReference>
<accession>U6GPZ6</accession>
<feature type="compositionally biased region" description="Basic residues" evidence="1">
    <location>
        <begin position="430"/>
        <end position="441"/>
    </location>
</feature>
<feature type="compositionally biased region" description="Basic residues" evidence="1">
    <location>
        <begin position="377"/>
        <end position="390"/>
    </location>
</feature>
<feature type="compositionally biased region" description="Low complexity" evidence="1">
    <location>
        <begin position="533"/>
        <end position="549"/>
    </location>
</feature>
<feature type="compositionally biased region" description="Polar residues" evidence="1">
    <location>
        <begin position="493"/>
        <end position="527"/>
    </location>
</feature>
<reference evidence="2" key="1">
    <citation type="submission" date="2013-10" db="EMBL/GenBank/DDBJ databases">
        <title>Genomic analysis of the causative agents of coccidiosis in chickens.</title>
        <authorList>
            <person name="Reid A.J."/>
            <person name="Blake D."/>
            <person name="Billington K."/>
            <person name="Browne H."/>
            <person name="Dunn M."/>
            <person name="Hung S."/>
            <person name="Kawahara F."/>
            <person name="Miranda-Saavedra D."/>
            <person name="Mourier T."/>
            <person name="Nagra H."/>
            <person name="Otto T.D."/>
            <person name="Rawlings N."/>
            <person name="Sanchez A."/>
            <person name="Sanders M."/>
            <person name="Subramaniam C."/>
            <person name="Tay Y."/>
            <person name="Dear P."/>
            <person name="Doerig C."/>
            <person name="Gruber A."/>
            <person name="Parkinson J."/>
            <person name="Shirley M."/>
            <person name="Wan K.L."/>
            <person name="Berriman M."/>
            <person name="Tomley F."/>
            <person name="Pain A."/>
        </authorList>
    </citation>
    <scope>NUCLEOTIDE SEQUENCE [LARGE SCALE GENOMIC DNA]</scope>
    <source>
        <strain evidence="2">Houghton</strain>
    </source>
</reference>
<dbReference type="EMBL" id="HG692035">
    <property type="protein sequence ID" value="CDI81348.1"/>
    <property type="molecule type" value="Genomic_DNA"/>
</dbReference>
<dbReference type="OrthoDB" id="347642at2759"/>
<feature type="compositionally biased region" description="Polar residues" evidence="1">
    <location>
        <begin position="184"/>
        <end position="198"/>
    </location>
</feature>
<proteinExistence type="predicted"/>